<dbReference type="AlphaFoldDB" id="A0AAN8ZZ22"/>
<dbReference type="EMBL" id="JAXCGZ010019408">
    <property type="protein sequence ID" value="KAK7066130.1"/>
    <property type="molecule type" value="Genomic_DNA"/>
</dbReference>
<dbReference type="GO" id="GO:0005412">
    <property type="term" value="F:D-glucose:sodium symporter activity"/>
    <property type="evidence" value="ECO:0007669"/>
    <property type="project" value="TreeGrafter"/>
</dbReference>
<feature type="transmembrane region" description="Helical" evidence="1">
    <location>
        <begin position="78"/>
        <end position="98"/>
    </location>
</feature>
<feature type="transmembrane region" description="Helical" evidence="1">
    <location>
        <begin position="49"/>
        <end position="72"/>
    </location>
</feature>
<gene>
    <name evidence="2" type="ORF">SK128_015211</name>
</gene>
<reference evidence="2 3" key="1">
    <citation type="submission" date="2023-11" db="EMBL/GenBank/DDBJ databases">
        <title>Halocaridina rubra genome assembly.</title>
        <authorList>
            <person name="Smith C."/>
        </authorList>
    </citation>
    <scope>NUCLEOTIDE SEQUENCE [LARGE SCALE GENOMIC DNA]</scope>
    <source>
        <strain evidence="2">EP-1</strain>
        <tissue evidence="2">Whole</tissue>
    </source>
</reference>
<evidence type="ECO:0000313" key="3">
    <source>
        <dbReference type="Proteomes" id="UP001381693"/>
    </source>
</evidence>
<dbReference type="PANTHER" id="PTHR11819:SF195">
    <property type="entry name" value="SODIUM_GLUCOSE COTRANSPORTER 4"/>
    <property type="match status" value="1"/>
</dbReference>
<dbReference type="PANTHER" id="PTHR11819">
    <property type="entry name" value="SOLUTE CARRIER FAMILY 5"/>
    <property type="match status" value="1"/>
</dbReference>
<feature type="transmembrane region" description="Helical" evidence="1">
    <location>
        <begin position="134"/>
        <end position="152"/>
    </location>
</feature>
<dbReference type="Proteomes" id="UP001381693">
    <property type="component" value="Unassembled WGS sequence"/>
</dbReference>
<proteinExistence type="predicted"/>
<accession>A0AAN8ZZ22</accession>
<name>A0AAN8ZZ22_HALRR</name>
<dbReference type="Gene3D" id="1.20.1730.10">
    <property type="entry name" value="Sodium/glucose cotransporter"/>
    <property type="match status" value="1"/>
</dbReference>
<evidence type="ECO:0000313" key="2">
    <source>
        <dbReference type="EMBL" id="KAK7066130.1"/>
    </source>
</evidence>
<organism evidence="2 3">
    <name type="scientific">Halocaridina rubra</name>
    <name type="common">Hawaiian red shrimp</name>
    <dbReference type="NCBI Taxonomy" id="373956"/>
    <lineage>
        <taxon>Eukaryota</taxon>
        <taxon>Metazoa</taxon>
        <taxon>Ecdysozoa</taxon>
        <taxon>Arthropoda</taxon>
        <taxon>Crustacea</taxon>
        <taxon>Multicrustacea</taxon>
        <taxon>Malacostraca</taxon>
        <taxon>Eumalacostraca</taxon>
        <taxon>Eucarida</taxon>
        <taxon>Decapoda</taxon>
        <taxon>Pleocyemata</taxon>
        <taxon>Caridea</taxon>
        <taxon>Atyoidea</taxon>
        <taxon>Atyidae</taxon>
        <taxon>Halocaridina</taxon>
    </lineage>
</organism>
<sequence>MLASVAWAPLLEMFGSLFQYFQTILSYLIPPVVALYIEGFFWKGANARAAFITLILGNVWGVALFIIVEVMGWLKLHFLHAAAILFILSLLLLAGVSLTNGKTCSEDQLKFTWSLSDFIEDTIALKELQPWKNYLLYCLLLIVLALVIVGCFW</sequence>
<keyword evidence="1" id="KW-1133">Transmembrane helix</keyword>
<dbReference type="InterPro" id="IPR038377">
    <property type="entry name" value="Na/Glc_symporter_sf"/>
</dbReference>
<evidence type="ECO:0000256" key="1">
    <source>
        <dbReference type="SAM" id="Phobius"/>
    </source>
</evidence>
<keyword evidence="1" id="KW-0812">Transmembrane</keyword>
<dbReference type="GO" id="GO:0005886">
    <property type="term" value="C:plasma membrane"/>
    <property type="evidence" value="ECO:0007669"/>
    <property type="project" value="TreeGrafter"/>
</dbReference>
<comment type="caution">
    <text evidence="2">The sequence shown here is derived from an EMBL/GenBank/DDBJ whole genome shotgun (WGS) entry which is preliminary data.</text>
</comment>
<keyword evidence="3" id="KW-1185">Reference proteome</keyword>
<protein>
    <submittedName>
        <fullName evidence="2">Uncharacterized protein</fullName>
    </submittedName>
</protein>
<feature type="transmembrane region" description="Helical" evidence="1">
    <location>
        <begin position="20"/>
        <end position="37"/>
    </location>
</feature>
<keyword evidence="1" id="KW-0472">Membrane</keyword>